<name>A0A9X2T341_9HYPH</name>
<evidence type="ECO:0000256" key="1">
    <source>
        <dbReference type="SAM" id="MobiDB-lite"/>
    </source>
</evidence>
<dbReference type="EMBL" id="JANTHZ010000007">
    <property type="protein sequence ID" value="MCS0496642.1"/>
    <property type="molecule type" value="Genomic_DNA"/>
</dbReference>
<protein>
    <submittedName>
        <fullName evidence="2">Uncharacterized protein</fullName>
    </submittedName>
</protein>
<comment type="caution">
    <text evidence="2">The sequence shown here is derived from an EMBL/GenBank/DDBJ whole genome shotgun (WGS) entry which is preliminary data.</text>
</comment>
<proteinExistence type="predicted"/>
<gene>
    <name evidence="2" type="ORF">NVS89_16190</name>
</gene>
<dbReference type="InterPro" id="IPR036390">
    <property type="entry name" value="WH_DNA-bd_sf"/>
</dbReference>
<dbReference type="Proteomes" id="UP001151088">
    <property type="component" value="Unassembled WGS sequence"/>
</dbReference>
<evidence type="ECO:0000313" key="2">
    <source>
        <dbReference type="EMBL" id="MCS0496642.1"/>
    </source>
</evidence>
<dbReference type="AlphaFoldDB" id="A0A9X2T341"/>
<dbReference type="RefSeq" id="WP_258733799.1">
    <property type="nucleotide sequence ID" value="NZ_JANTHZ010000007.1"/>
</dbReference>
<reference evidence="2" key="1">
    <citation type="submission" date="2022-08" db="EMBL/GenBank/DDBJ databases">
        <authorList>
            <person name="Li F."/>
        </authorList>
    </citation>
    <scope>NUCLEOTIDE SEQUENCE</scope>
    <source>
        <strain evidence="2">MQZ15Z-1</strain>
    </source>
</reference>
<feature type="region of interest" description="Disordered" evidence="1">
    <location>
        <begin position="1"/>
        <end position="42"/>
    </location>
</feature>
<dbReference type="SUPFAM" id="SSF46785">
    <property type="entry name" value="Winged helix' DNA-binding domain"/>
    <property type="match status" value="1"/>
</dbReference>
<accession>A0A9X2T341</accession>
<keyword evidence="3" id="KW-1185">Reference proteome</keyword>
<organism evidence="2 3">
    <name type="scientific">Ancylobacter mangrovi</name>
    <dbReference type="NCBI Taxonomy" id="2972472"/>
    <lineage>
        <taxon>Bacteria</taxon>
        <taxon>Pseudomonadati</taxon>
        <taxon>Pseudomonadota</taxon>
        <taxon>Alphaproteobacteria</taxon>
        <taxon>Hyphomicrobiales</taxon>
        <taxon>Xanthobacteraceae</taxon>
        <taxon>Ancylobacter</taxon>
    </lineage>
</organism>
<evidence type="ECO:0000313" key="3">
    <source>
        <dbReference type="Proteomes" id="UP001151088"/>
    </source>
</evidence>
<sequence>MMLAGVPATRVRESDDAPPLAAVRTDPALSAEEEAERSRLHARPDFPGIARAAAAKLCASYRHDRLLSRLMNDRGRLTLMSLMIDLHFEPPEAQGLTSGRLKAEAAALDICSPGRVSAVLAACRLFGLVASAPDDDRRRRRLVVTDRLLDLHRERWAVMLEALASAVPEGAEGLARLRDEAFLAAYVGALVEPIRAGWRPVFDVPSLELFVERDGGLILAFALFENGGAGAPLSAAELARSYKLSRSHIVDILQQAVEAGLVRRIEDRAQGGPGFLARPALVDAMEMLLATALVRQARAVRRGLAATAPG</sequence>